<evidence type="ECO:0000313" key="3">
    <source>
        <dbReference type="EMBL" id="SFJ35553.1"/>
    </source>
</evidence>
<accession>A0A1I3QNA4</accession>
<feature type="domain" description="Glycosyltransferase subfamily 4-like N-terminal" evidence="2">
    <location>
        <begin position="14"/>
        <end position="172"/>
    </location>
</feature>
<evidence type="ECO:0000259" key="2">
    <source>
        <dbReference type="Pfam" id="PF13439"/>
    </source>
</evidence>
<keyword evidence="3" id="KW-0808">Transferase</keyword>
<dbReference type="SUPFAM" id="SSF53756">
    <property type="entry name" value="UDP-Glycosyltransferase/glycogen phosphorylase"/>
    <property type="match status" value="1"/>
</dbReference>
<dbReference type="InterPro" id="IPR050194">
    <property type="entry name" value="Glycosyltransferase_grp1"/>
</dbReference>
<dbReference type="GO" id="GO:0016757">
    <property type="term" value="F:glycosyltransferase activity"/>
    <property type="evidence" value="ECO:0007669"/>
    <property type="project" value="InterPro"/>
</dbReference>
<dbReference type="PANTHER" id="PTHR45947:SF3">
    <property type="entry name" value="SULFOQUINOVOSYL TRANSFERASE SQD2"/>
    <property type="match status" value="1"/>
</dbReference>
<proteinExistence type="predicted"/>
<evidence type="ECO:0000259" key="1">
    <source>
        <dbReference type="Pfam" id="PF00534"/>
    </source>
</evidence>
<keyword evidence="4" id="KW-1185">Reference proteome</keyword>
<organism evidence="3 4">
    <name type="scientific">Myroides guanonis</name>
    <dbReference type="NCBI Taxonomy" id="1150112"/>
    <lineage>
        <taxon>Bacteria</taxon>
        <taxon>Pseudomonadati</taxon>
        <taxon>Bacteroidota</taxon>
        <taxon>Flavobacteriia</taxon>
        <taxon>Flavobacteriales</taxon>
        <taxon>Flavobacteriaceae</taxon>
        <taxon>Myroides</taxon>
    </lineage>
</organism>
<dbReference type="EMBL" id="FORU01000006">
    <property type="protein sequence ID" value="SFJ35553.1"/>
    <property type="molecule type" value="Genomic_DNA"/>
</dbReference>
<name>A0A1I3QNA4_9FLAO</name>
<evidence type="ECO:0000313" key="4">
    <source>
        <dbReference type="Proteomes" id="UP000243887"/>
    </source>
</evidence>
<protein>
    <submittedName>
        <fullName evidence="3">Glycosyltransferase involved in cell wall bisynthesis</fullName>
    </submittedName>
</protein>
<sequence>MKLVYIASRITASGGVSRILSQKLSALVEENGYEVIVVSTNDEKHNPFYEFHPKIRFHYIGGSFKSVTDVLRLYSILRGIVDHERPNWVMVTDNGFKAYFTPWFLKKHKVVFEIHGSKRFLFSSDYKSLKNRTMLAIVNFLAKRFHSIVLLNKAMCVEWKHKNIKVIPNYVERSKNVTSIPHSKRIIAIGRVVAEKGYVRMMDIFRKIHEKHPEWSLHVFGDLKDDAFCNSLLVGENDCVFFHGESTSVFSEIERADFLIHTSFHEGFSLVIAEALSLGRPVVAFDVPFVINSLVKNQETGFLIEDGDLNEFEKRMLDLIEQPELLVEMGAKASNSLKILEKTVVLKQWKSFFES</sequence>
<dbReference type="PANTHER" id="PTHR45947">
    <property type="entry name" value="SULFOQUINOVOSYL TRANSFERASE SQD2"/>
    <property type="match status" value="1"/>
</dbReference>
<dbReference type="Proteomes" id="UP000243887">
    <property type="component" value="Unassembled WGS sequence"/>
</dbReference>
<dbReference type="AlphaFoldDB" id="A0A1I3QNA4"/>
<dbReference type="RefSeq" id="WP_177190178.1">
    <property type="nucleotide sequence ID" value="NZ_FORU01000006.1"/>
</dbReference>
<gene>
    <name evidence="3" type="ORF">SAMN04487893_10657</name>
</gene>
<reference evidence="4" key="1">
    <citation type="submission" date="2016-10" db="EMBL/GenBank/DDBJ databases">
        <authorList>
            <person name="Varghese N."/>
            <person name="Submissions S."/>
        </authorList>
    </citation>
    <scope>NUCLEOTIDE SEQUENCE [LARGE SCALE GENOMIC DNA]</scope>
    <source>
        <strain evidence="4">DSM 26542</strain>
    </source>
</reference>
<dbReference type="Gene3D" id="3.40.50.2000">
    <property type="entry name" value="Glycogen Phosphorylase B"/>
    <property type="match status" value="2"/>
</dbReference>
<dbReference type="Pfam" id="PF00534">
    <property type="entry name" value="Glycos_transf_1"/>
    <property type="match status" value="1"/>
</dbReference>
<dbReference type="InterPro" id="IPR028098">
    <property type="entry name" value="Glyco_trans_4-like_N"/>
</dbReference>
<feature type="domain" description="Glycosyl transferase family 1" evidence="1">
    <location>
        <begin position="181"/>
        <end position="334"/>
    </location>
</feature>
<dbReference type="Pfam" id="PF13439">
    <property type="entry name" value="Glyco_transf_4"/>
    <property type="match status" value="1"/>
</dbReference>
<dbReference type="InterPro" id="IPR001296">
    <property type="entry name" value="Glyco_trans_1"/>
</dbReference>
<dbReference type="STRING" id="1150112.SAMN04487893_10657"/>